<dbReference type="Proteomes" id="UP000799439">
    <property type="component" value="Unassembled WGS sequence"/>
</dbReference>
<dbReference type="PANTHER" id="PTHR42791:SF14">
    <property type="entry name" value="N-ACETYLTRANSFERASE DOMAIN-CONTAINING PROTEIN"/>
    <property type="match status" value="1"/>
</dbReference>
<dbReference type="AlphaFoldDB" id="A0A9P4MHT6"/>
<dbReference type="OrthoDB" id="2115692at2759"/>
<comment type="caution">
    <text evidence="2">The sequence shown here is derived from an EMBL/GenBank/DDBJ whole genome shotgun (WGS) entry which is preliminary data.</text>
</comment>
<evidence type="ECO:0000313" key="3">
    <source>
        <dbReference type="Proteomes" id="UP000799439"/>
    </source>
</evidence>
<evidence type="ECO:0000259" key="1">
    <source>
        <dbReference type="PROSITE" id="PS51186"/>
    </source>
</evidence>
<protein>
    <recommendedName>
        <fullName evidence="1">N-acetyltransferase domain-containing protein</fullName>
    </recommendedName>
</protein>
<dbReference type="PANTHER" id="PTHR42791">
    <property type="entry name" value="GNAT FAMILY ACETYLTRANSFERASE"/>
    <property type="match status" value="1"/>
</dbReference>
<sequence>MAAAFSLLRAVPDDMPEIVDLLWTVFTAQRTRDAFLGPDTPEGRKACVERYGKDMREHPADYWLKVVDNASGKIIAISNWRIHPTVAPEPYENMDLPWLDYDKEYQKKIVGILHDIVNARKRLYTQPHIQLCILGTDPSFARRGAGAMMMKWGCNLADHLFLPMWIEASHDGGKLYEAFGFSHFEVKAEGQEGTIMRREARPSQIQGGKVLAPEVVRADGPELKTIS</sequence>
<reference evidence="2" key="1">
    <citation type="journal article" date="2020" name="Stud. Mycol.">
        <title>101 Dothideomycetes genomes: a test case for predicting lifestyles and emergence of pathogens.</title>
        <authorList>
            <person name="Haridas S."/>
            <person name="Albert R."/>
            <person name="Binder M."/>
            <person name="Bloem J."/>
            <person name="Labutti K."/>
            <person name="Salamov A."/>
            <person name="Andreopoulos B."/>
            <person name="Baker S."/>
            <person name="Barry K."/>
            <person name="Bills G."/>
            <person name="Bluhm B."/>
            <person name="Cannon C."/>
            <person name="Castanera R."/>
            <person name="Culley D."/>
            <person name="Daum C."/>
            <person name="Ezra D."/>
            <person name="Gonzalez J."/>
            <person name="Henrissat B."/>
            <person name="Kuo A."/>
            <person name="Liang C."/>
            <person name="Lipzen A."/>
            <person name="Lutzoni F."/>
            <person name="Magnuson J."/>
            <person name="Mondo S."/>
            <person name="Nolan M."/>
            <person name="Ohm R."/>
            <person name="Pangilinan J."/>
            <person name="Park H.-J."/>
            <person name="Ramirez L."/>
            <person name="Alfaro M."/>
            <person name="Sun H."/>
            <person name="Tritt A."/>
            <person name="Yoshinaga Y."/>
            <person name="Zwiers L.-H."/>
            <person name="Turgeon B."/>
            <person name="Goodwin S."/>
            <person name="Spatafora J."/>
            <person name="Crous P."/>
            <person name="Grigoriev I."/>
        </authorList>
    </citation>
    <scope>NUCLEOTIDE SEQUENCE</scope>
    <source>
        <strain evidence="2">CBS 260.36</strain>
    </source>
</reference>
<proteinExistence type="predicted"/>
<accession>A0A9P4MHT6</accession>
<dbReference type="EMBL" id="ML996085">
    <property type="protein sequence ID" value="KAF2153522.1"/>
    <property type="molecule type" value="Genomic_DNA"/>
</dbReference>
<gene>
    <name evidence="2" type="ORF">K461DRAFT_278331</name>
</gene>
<feature type="domain" description="N-acetyltransferase" evidence="1">
    <location>
        <begin position="64"/>
        <end position="201"/>
    </location>
</feature>
<dbReference type="PROSITE" id="PS51186">
    <property type="entry name" value="GNAT"/>
    <property type="match status" value="1"/>
</dbReference>
<dbReference type="GO" id="GO:0016747">
    <property type="term" value="F:acyltransferase activity, transferring groups other than amino-acyl groups"/>
    <property type="evidence" value="ECO:0007669"/>
    <property type="project" value="InterPro"/>
</dbReference>
<dbReference type="SUPFAM" id="SSF55729">
    <property type="entry name" value="Acyl-CoA N-acyltransferases (Nat)"/>
    <property type="match status" value="1"/>
</dbReference>
<evidence type="ECO:0000313" key="2">
    <source>
        <dbReference type="EMBL" id="KAF2153522.1"/>
    </source>
</evidence>
<organism evidence="2 3">
    <name type="scientific">Myriangium duriaei CBS 260.36</name>
    <dbReference type="NCBI Taxonomy" id="1168546"/>
    <lineage>
        <taxon>Eukaryota</taxon>
        <taxon>Fungi</taxon>
        <taxon>Dikarya</taxon>
        <taxon>Ascomycota</taxon>
        <taxon>Pezizomycotina</taxon>
        <taxon>Dothideomycetes</taxon>
        <taxon>Dothideomycetidae</taxon>
        <taxon>Myriangiales</taxon>
        <taxon>Myriangiaceae</taxon>
        <taxon>Myriangium</taxon>
    </lineage>
</organism>
<dbReference type="InterPro" id="IPR052523">
    <property type="entry name" value="Trichothecene_AcTrans"/>
</dbReference>
<dbReference type="InterPro" id="IPR016181">
    <property type="entry name" value="Acyl_CoA_acyltransferase"/>
</dbReference>
<dbReference type="Gene3D" id="3.40.630.30">
    <property type="match status" value="1"/>
</dbReference>
<keyword evidence="3" id="KW-1185">Reference proteome</keyword>
<dbReference type="InterPro" id="IPR000182">
    <property type="entry name" value="GNAT_dom"/>
</dbReference>
<name>A0A9P4MHT6_9PEZI</name>